<dbReference type="RefSeq" id="WP_134425225.1">
    <property type="nucleotide sequence ID" value="NZ_SOHA01000037.1"/>
</dbReference>
<keyword evidence="5" id="KW-0472">Membrane</keyword>
<feature type="compositionally biased region" description="Low complexity" evidence="4">
    <location>
        <begin position="431"/>
        <end position="441"/>
    </location>
</feature>
<name>A0A4Y8JT28_9MICO</name>
<dbReference type="Proteomes" id="UP000297472">
    <property type="component" value="Unassembled WGS sequence"/>
</dbReference>
<keyword evidence="5" id="KW-1133">Transmembrane helix</keyword>
<keyword evidence="7" id="KW-0067">ATP-binding</keyword>
<dbReference type="SUPFAM" id="SSF55874">
    <property type="entry name" value="ATPase domain of HSP90 chaperone/DNA topoisomerase II/histidine kinase"/>
    <property type="match status" value="1"/>
</dbReference>
<dbReference type="GO" id="GO:0016301">
    <property type="term" value="F:kinase activity"/>
    <property type="evidence" value="ECO:0007669"/>
    <property type="project" value="UniProtKB-KW"/>
</dbReference>
<keyword evidence="5" id="KW-0812">Transmembrane</keyword>
<keyword evidence="1" id="KW-0808">Transferase</keyword>
<organism evidence="7 8">
    <name type="scientific">Cryobacterium cryoconiti</name>
    <dbReference type="NCBI Taxonomy" id="1259239"/>
    <lineage>
        <taxon>Bacteria</taxon>
        <taxon>Bacillati</taxon>
        <taxon>Actinomycetota</taxon>
        <taxon>Actinomycetes</taxon>
        <taxon>Micrococcales</taxon>
        <taxon>Microbacteriaceae</taxon>
        <taxon>Cryobacterium</taxon>
    </lineage>
</organism>
<keyword evidence="8" id="KW-1185">Reference proteome</keyword>
<dbReference type="InterPro" id="IPR050482">
    <property type="entry name" value="Sensor_HK_TwoCompSys"/>
</dbReference>
<evidence type="ECO:0000259" key="6">
    <source>
        <dbReference type="Pfam" id="PF02518"/>
    </source>
</evidence>
<gene>
    <name evidence="7" type="ORF">E3T49_12430</name>
</gene>
<evidence type="ECO:0000256" key="5">
    <source>
        <dbReference type="SAM" id="Phobius"/>
    </source>
</evidence>
<feature type="domain" description="Histidine kinase/HSP90-like ATPase" evidence="6">
    <location>
        <begin position="331"/>
        <end position="421"/>
    </location>
</feature>
<dbReference type="PANTHER" id="PTHR24421">
    <property type="entry name" value="NITRATE/NITRITE SENSOR PROTEIN NARX-RELATED"/>
    <property type="match status" value="1"/>
</dbReference>
<evidence type="ECO:0000313" key="8">
    <source>
        <dbReference type="Proteomes" id="UP000297472"/>
    </source>
</evidence>
<feature type="transmembrane region" description="Helical" evidence="5">
    <location>
        <begin position="184"/>
        <end position="203"/>
    </location>
</feature>
<dbReference type="OrthoDB" id="3534856at2"/>
<protein>
    <submittedName>
        <fullName evidence="7">ATP-binding protein</fullName>
    </submittedName>
</protein>
<dbReference type="GO" id="GO:0000160">
    <property type="term" value="P:phosphorelay signal transduction system"/>
    <property type="evidence" value="ECO:0007669"/>
    <property type="project" value="UniProtKB-KW"/>
</dbReference>
<feature type="transmembrane region" description="Helical" evidence="5">
    <location>
        <begin position="21"/>
        <end position="40"/>
    </location>
</feature>
<dbReference type="GO" id="GO:0005524">
    <property type="term" value="F:ATP binding"/>
    <property type="evidence" value="ECO:0007669"/>
    <property type="project" value="UniProtKB-KW"/>
</dbReference>
<evidence type="ECO:0000256" key="1">
    <source>
        <dbReference type="ARBA" id="ARBA00022679"/>
    </source>
</evidence>
<evidence type="ECO:0000313" key="7">
    <source>
        <dbReference type="EMBL" id="TFD28018.1"/>
    </source>
</evidence>
<feature type="transmembrane region" description="Helical" evidence="5">
    <location>
        <begin position="131"/>
        <end position="153"/>
    </location>
</feature>
<sequence length="450" mass="47244">MTLGLPDHLVKRTLSHALARAAHWFALTCLAGALASLIILRLSTTAAGDAGVGPTAEVSSDNATAAALADADTATIAAALALLLMAAVLVALSLRRTVVLSVAYLVVGSVATYLYTMAVLGMPDVFPSSNIFLVTLPKLALVMVGGAGTAALVGVLWGTTGFVLAEAVTVFAAVRTGVPYGEDVYTISTYFFLVAMLLLTAFVRRQRAVQAALHRAMQTDQTRLLRHDLELRALALNQDTTLNQLVAVARAHPGPLSDQLAGSIRDSLQTLRGTDWLTDVDAQSVEPSRGTDAWLTSEVYAAIERSRDRGLVVEVSGERAALCRLSPASDRELGLAVQQCLVNVILHSGKAAAEVVIESEPTSISLMVMDAGRGFTESETDADRLGLRQAVRRRIEQLGGSVSVFTRPGAGTSVLLSVPVPSDEPSPDPQGAPGAAPTPTDTPDPERVPR</sequence>
<keyword evidence="3" id="KW-0902">Two-component regulatory system</keyword>
<dbReference type="AlphaFoldDB" id="A0A4Y8JT28"/>
<feature type="transmembrane region" description="Helical" evidence="5">
    <location>
        <begin position="99"/>
        <end position="119"/>
    </location>
</feature>
<evidence type="ECO:0000256" key="2">
    <source>
        <dbReference type="ARBA" id="ARBA00022777"/>
    </source>
</evidence>
<reference evidence="7 8" key="1">
    <citation type="submission" date="2019-03" db="EMBL/GenBank/DDBJ databases">
        <title>Genomics of glacier-inhabiting Cryobacterium strains.</title>
        <authorList>
            <person name="Liu Q."/>
            <person name="Xin Y.-H."/>
        </authorList>
    </citation>
    <scope>NUCLEOTIDE SEQUENCE [LARGE SCALE GENOMIC DNA]</scope>
    <source>
        <strain evidence="7 8">TMT1-51</strain>
    </source>
</reference>
<feature type="transmembrane region" description="Helical" evidence="5">
    <location>
        <begin position="74"/>
        <end position="92"/>
    </location>
</feature>
<keyword evidence="7" id="KW-0547">Nucleotide-binding</keyword>
<dbReference type="Pfam" id="PF02518">
    <property type="entry name" value="HATPase_c"/>
    <property type="match status" value="1"/>
</dbReference>
<dbReference type="EMBL" id="SOHA01000037">
    <property type="protein sequence ID" value="TFD28018.1"/>
    <property type="molecule type" value="Genomic_DNA"/>
</dbReference>
<keyword evidence="2" id="KW-0418">Kinase</keyword>
<dbReference type="InterPro" id="IPR036890">
    <property type="entry name" value="HATPase_C_sf"/>
</dbReference>
<dbReference type="Gene3D" id="3.30.565.10">
    <property type="entry name" value="Histidine kinase-like ATPase, C-terminal domain"/>
    <property type="match status" value="1"/>
</dbReference>
<accession>A0A4Y8JT28</accession>
<evidence type="ECO:0000256" key="4">
    <source>
        <dbReference type="SAM" id="MobiDB-lite"/>
    </source>
</evidence>
<comment type="caution">
    <text evidence="7">The sequence shown here is derived from an EMBL/GenBank/DDBJ whole genome shotgun (WGS) entry which is preliminary data.</text>
</comment>
<feature type="transmembrane region" description="Helical" evidence="5">
    <location>
        <begin position="160"/>
        <end position="178"/>
    </location>
</feature>
<feature type="region of interest" description="Disordered" evidence="4">
    <location>
        <begin position="413"/>
        <end position="450"/>
    </location>
</feature>
<proteinExistence type="predicted"/>
<dbReference type="InterPro" id="IPR003594">
    <property type="entry name" value="HATPase_dom"/>
</dbReference>
<evidence type="ECO:0000256" key="3">
    <source>
        <dbReference type="ARBA" id="ARBA00023012"/>
    </source>
</evidence>